<dbReference type="AlphaFoldDB" id="A0A2T4KHG7"/>
<evidence type="ECO:0000256" key="3">
    <source>
        <dbReference type="ARBA" id="ARBA00023163"/>
    </source>
</evidence>
<dbReference type="Pfam" id="PF00356">
    <property type="entry name" value="LacI"/>
    <property type="match status" value="1"/>
</dbReference>
<dbReference type="SUPFAM" id="SSF47413">
    <property type="entry name" value="lambda repressor-like DNA-binding domains"/>
    <property type="match status" value="1"/>
</dbReference>
<dbReference type="CDD" id="cd01542">
    <property type="entry name" value="PBP1_TreR-like"/>
    <property type="match status" value="1"/>
</dbReference>
<dbReference type="EMBL" id="PYZL01000034">
    <property type="protein sequence ID" value="PTE73350.1"/>
    <property type="molecule type" value="Genomic_DNA"/>
</dbReference>
<protein>
    <submittedName>
        <fullName evidence="5">LacI family transcriptional regulator</fullName>
    </submittedName>
</protein>
<evidence type="ECO:0000313" key="5">
    <source>
        <dbReference type="EMBL" id="PTE73350.1"/>
    </source>
</evidence>
<gene>
    <name evidence="5" type="ORF">BUY44_06295</name>
</gene>
<dbReference type="InterPro" id="IPR010982">
    <property type="entry name" value="Lambda_DNA-bd_dom_sf"/>
</dbReference>
<feature type="domain" description="HTH lacI-type" evidence="4">
    <location>
        <begin position="2"/>
        <end position="55"/>
    </location>
</feature>
<organism evidence="5 6">
    <name type="scientific">Staphylococcus devriesei</name>
    <dbReference type="NCBI Taxonomy" id="586733"/>
    <lineage>
        <taxon>Bacteria</taxon>
        <taxon>Bacillati</taxon>
        <taxon>Bacillota</taxon>
        <taxon>Bacilli</taxon>
        <taxon>Bacillales</taxon>
        <taxon>Staphylococcaceae</taxon>
        <taxon>Staphylococcus</taxon>
    </lineage>
</organism>
<dbReference type="Gene3D" id="3.40.50.2300">
    <property type="match status" value="2"/>
</dbReference>
<dbReference type="InterPro" id="IPR025997">
    <property type="entry name" value="SBP_2_dom"/>
</dbReference>
<name>A0A2T4KHG7_9STAP</name>
<dbReference type="SUPFAM" id="SSF53822">
    <property type="entry name" value="Periplasmic binding protein-like I"/>
    <property type="match status" value="1"/>
</dbReference>
<keyword evidence="3" id="KW-0804">Transcription</keyword>
<reference evidence="5 6" key="1">
    <citation type="journal article" date="2016" name="Front. Microbiol.">
        <title>Comprehensive Phylogenetic Analysis of Bovine Non-aureus Staphylococci Species Based on Whole-Genome Sequencing.</title>
        <authorList>
            <person name="Naushad S."/>
            <person name="Barkema H.W."/>
            <person name="Luby C."/>
            <person name="Condas L.A."/>
            <person name="Nobrega D.B."/>
            <person name="Carson D.A."/>
            <person name="De Buck J."/>
        </authorList>
    </citation>
    <scope>NUCLEOTIDE SEQUENCE [LARGE SCALE GENOMIC DNA]</scope>
    <source>
        <strain evidence="5 6">SNUC 761</strain>
    </source>
</reference>
<dbReference type="InterPro" id="IPR028082">
    <property type="entry name" value="Peripla_BP_I"/>
</dbReference>
<evidence type="ECO:0000256" key="2">
    <source>
        <dbReference type="ARBA" id="ARBA00023125"/>
    </source>
</evidence>
<dbReference type="Gene3D" id="1.10.260.40">
    <property type="entry name" value="lambda repressor-like DNA-binding domains"/>
    <property type="match status" value="1"/>
</dbReference>
<proteinExistence type="predicted"/>
<dbReference type="CDD" id="cd01392">
    <property type="entry name" value="HTH_LacI"/>
    <property type="match status" value="1"/>
</dbReference>
<dbReference type="GO" id="GO:0000976">
    <property type="term" value="F:transcription cis-regulatory region binding"/>
    <property type="evidence" value="ECO:0007669"/>
    <property type="project" value="TreeGrafter"/>
</dbReference>
<dbReference type="GO" id="GO:0003700">
    <property type="term" value="F:DNA-binding transcription factor activity"/>
    <property type="evidence" value="ECO:0007669"/>
    <property type="project" value="TreeGrafter"/>
</dbReference>
<keyword evidence="1" id="KW-0805">Transcription regulation</keyword>
<comment type="caution">
    <text evidence="5">The sequence shown here is derived from an EMBL/GenBank/DDBJ whole genome shotgun (WGS) entry which is preliminary data.</text>
</comment>
<dbReference type="SMART" id="SM00354">
    <property type="entry name" value="HTH_LACI"/>
    <property type="match status" value="1"/>
</dbReference>
<evidence type="ECO:0000256" key="1">
    <source>
        <dbReference type="ARBA" id="ARBA00023015"/>
    </source>
</evidence>
<dbReference type="PRINTS" id="PR00036">
    <property type="entry name" value="HTHLACI"/>
</dbReference>
<dbReference type="PANTHER" id="PTHR30146">
    <property type="entry name" value="LACI-RELATED TRANSCRIPTIONAL REPRESSOR"/>
    <property type="match status" value="1"/>
</dbReference>
<sequence>MKNISDIAKLAGVSKSTVSRFLNDGSVSPHTKEKLSRIIAEHNYQPNQFAQSLRAKHTNLIGAIIPRMNSHAVDETVKGIVDICQEHQYQLLLNYTGLDVQAEIMALETFSRSKVDGIVLMATTLTAQHLEVIDKIDVPVILVGQAHDKLHSVIHDDYQAGQLVGTRIGQQKLCKACFFGVSEDDIAVGVKRKQGVIDGLHAYKIKPRLFKTSFQYEEAMRDVAEVLKDLPKMDVLIGATDSIALAIHKYCSERGDSSDMPQIYGFRGDPMTQLVSPTIKTVKFNYFEAGKQTMKQLHELIFSKNAVQQTVLSIEI</sequence>
<dbReference type="PANTHER" id="PTHR30146:SF154">
    <property type="entry name" value="TRANSCRIPTION REGULATOR, MEMBER OF GALR FAMILY"/>
    <property type="match status" value="1"/>
</dbReference>
<accession>A0A2T4KHG7</accession>
<dbReference type="PROSITE" id="PS50932">
    <property type="entry name" value="HTH_LACI_2"/>
    <property type="match status" value="1"/>
</dbReference>
<dbReference type="Pfam" id="PF13407">
    <property type="entry name" value="Peripla_BP_4"/>
    <property type="match status" value="1"/>
</dbReference>
<evidence type="ECO:0000259" key="4">
    <source>
        <dbReference type="PROSITE" id="PS50932"/>
    </source>
</evidence>
<dbReference type="InterPro" id="IPR000843">
    <property type="entry name" value="HTH_LacI"/>
</dbReference>
<keyword evidence="2" id="KW-0238">DNA-binding</keyword>
<dbReference type="PROSITE" id="PS00356">
    <property type="entry name" value="HTH_LACI_1"/>
    <property type="match status" value="1"/>
</dbReference>
<dbReference type="RefSeq" id="WP_107506038.1">
    <property type="nucleotide sequence ID" value="NZ_CP130489.1"/>
</dbReference>
<evidence type="ECO:0000313" key="6">
    <source>
        <dbReference type="Proteomes" id="UP000242547"/>
    </source>
</evidence>
<dbReference type="Proteomes" id="UP000242547">
    <property type="component" value="Unassembled WGS sequence"/>
</dbReference>